<keyword evidence="1" id="KW-1133">Transmembrane helix</keyword>
<feature type="transmembrane region" description="Helical" evidence="1">
    <location>
        <begin position="131"/>
        <end position="151"/>
    </location>
</feature>
<dbReference type="EMBL" id="CP031761">
    <property type="protein sequence ID" value="AXR03083.1"/>
    <property type="molecule type" value="Genomic_DNA"/>
</dbReference>
<keyword evidence="1" id="KW-0812">Transmembrane</keyword>
<evidence type="ECO:0000313" key="2">
    <source>
        <dbReference type="EMBL" id="AXR03083.1"/>
    </source>
</evidence>
<sequence length="173" mass="20502">MWLAWEPVRLFFVDYSIWVSFVAVFLCLLVRDVKALRYASLIAIFYVLGAFNADYIRAADPDRIYRYIYWAFSDIAFMAIIAYWAVKDKMYLWQSILAQIIIIPAPLLQFFRLVDRHFMDLSYSTYLYPTIIPMVNVATLCLAFVPVFTFWKLMQDRKEARLARENRLAETTS</sequence>
<proteinExistence type="predicted"/>
<dbReference type="AlphaFoldDB" id="A0AAD0RR17"/>
<name>A0AAD0RR17_PSEO7</name>
<dbReference type="KEGG" id="ppis:B1L02_03620"/>
<protein>
    <submittedName>
        <fullName evidence="2">Uncharacterized protein</fullName>
    </submittedName>
</protein>
<accession>A0AAD0RR17</accession>
<reference evidence="2 3" key="1">
    <citation type="submission" date="2018-08" db="EMBL/GenBank/DDBJ databases">
        <title>Whole Genome Sequences of Two Pseudoalteromonas piscicida Strains, DE1-A and DE2-A, which Exhibit Strong Antibacterial Activity against Vibrio vulnificus.</title>
        <authorList>
            <person name="Richards G.P."/>
            <person name="Needleman D.S."/>
            <person name="Watson M.A."/>
            <person name="Polson S.W."/>
        </authorList>
    </citation>
    <scope>NUCLEOTIDE SEQUENCE [LARGE SCALE GENOMIC DNA]</scope>
    <source>
        <strain evidence="2 3">DE2-A</strain>
    </source>
</reference>
<keyword evidence="1" id="KW-0472">Membrane</keyword>
<feature type="transmembrane region" description="Helical" evidence="1">
    <location>
        <begin position="91"/>
        <end position="111"/>
    </location>
</feature>
<evidence type="ECO:0000313" key="3">
    <source>
        <dbReference type="Proteomes" id="UP000258102"/>
    </source>
</evidence>
<feature type="transmembrane region" description="Helical" evidence="1">
    <location>
        <begin position="12"/>
        <end position="31"/>
    </location>
</feature>
<gene>
    <name evidence="2" type="ORF">D0511_14140</name>
</gene>
<dbReference type="Proteomes" id="UP000258102">
    <property type="component" value="Chromosome 1"/>
</dbReference>
<feature type="transmembrane region" description="Helical" evidence="1">
    <location>
        <begin position="67"/>
        <end position="86"/>
    </location>
</feature>
<organism evidence="2 3">
    <name type="scientific">Pseudoalteromonas piscicida</name>
    <dbReference type="NCBI Taxonomy" id="43662"/>
    <lineage>
        <taxon>Bacteria</taxon>
        <taxon>Pseudomonadati</taxon>
        <taxon>Pseudomonadota</taxon>
        <taxon>Gammaproteobacteria</taxon>
        <taxon>Alteromonadales</taxon>
        <taxon>Pseudoalteromonadaceae</taxon>
        <taxon>Pseudoalteromonas</taxon>
    </lineage>
</organism>
<evidence type="ECO:0000256" key="1">
    <source>
        <dbReference type="SAM" id="Phobius"/>
    </source>
</evidence>
<feature type="transmembrane region" description="Helical" evidence="1">
    <location>
        <begin position="38"/>
        <end position="55"/>
    </location>
</feature>